<reference evidence="3" key="1">
    <citation type="journal article" date="2019" name="Database">
        <title>The radish genome database (RadishGD): an integrated information resource for radish genomics.</title>
        <authorList>
            <person name="Yu H.J."/>
            <person name="Baek S."/>
            <person name="Lee Y.J."/>
            <person name="Cho A."/>
            <person name="Mun J.H."/>
        </authorList>
    </citation>
    <scope>NUCLEOTIDE SEQUENCE [LARGE SCALE GENOMIC DNA]</scope>
    <source>
        <strain evidence="3">cv. WK10039</strain>
    </source>
</reference>
<evidence type="ECO:0000313" key="4">
    <source>
        <dbReference type="RefSeq" id="XP_018475345.2"/>
    </source>
</evidence>
<dbReference type="GeneID" id="108846631"/>
<organism evidence="3 4">
    <name type="scientific">Raphanus sativus</name>
    <name type="common">Radish</name>
    <name type="synonym">Raphanus raphanistrum var. sativus</name>
    <dbReference type="NCBI Taxonomy" id="3726"/>
    <lineage>
        <taxon>Eukaryota</taxon>
        <taxon>Viridiplantae</taxon>
        <taxon>Streptophyta</taxon>
        <taxon>Embryophyta</taxon>
        <taxon>Tracheophyta</taxon>
        <taxon>Spermatophyta</taxon>
        <taxon>Magnoliopsida</taxon>
        <taxon>eudicotyledons</taxon>
        <taxon>Gunneridae</taxon>
        <taxon>Pentapetalae</taxon>
        <taxon>rosids</taxon>
        <taxon>malvids</taxon>
        <taxon>Brassicales</taxon>
        <taxon>Brassicaceae</taxon>
        <taxon>Brassiceae</taxon>
        <taxon>Raphanus</taxon>
    </lineage>
</organism>
<dbReference type="Proteomes" id="UP000504610">
    <property type="component" value="Chromosome 3"/>
</dbReference>
<evidence type="ECO:0000259" key="2">
    <source>
        <dbReference type="Pfam" id="PF07859"/>
    </source>
</evidence>
<dbReference type="InterPro" id="IPR029058">
    <property type="entry name" value="AB_hydrolase_fold"/>
</dbReference>
<dbReference type="OrthoDB" id="408631at2759"/>
<dbReference type="PANTHER" id="PTHR23024">
    <property type="entry name" value="ARYLACETAMIDE DEACETYLASE"/>
    <property type="match status" value="1"/>
</dbReference>
<dbReference type="RefSeq" id="XP_018475345.2">
    <property type="nucleotide sequence ID" value="XM_018619843.2"/>
</dbReference>
<dbReference type="Pfam" id="PF07859">
    <property type="entry name" value="Abhydrolase_3"/>
    <property type="match status" value="1"/>
</dbReference>
<dbReference type="KEGG" id="rsz:108846631"/>
<dbReference type="InterPro" id="IPR013094">
    <property type="entry name" value="AB_hydrolase_3"/>
</dbReference>
<sequence>MTLIHISKRKYLEERINKMGSLGEQPQVAEDCMGLLQLLSDGTVLRSKSIDLIIQQIPLLNLKSTVLFKDSIYHKPNNLHLRLYKPASASNRTATTIPVVVFFHGGGFCFGSRTWPHFHNFCLTLASSLHALVVAPDYRLAPENRLPAAFEDAEAALMWLRDQAVSGEGDRWFEGGPSVDFDRVYVHGDSSGGNIAHHLAFRFGSGSIELSPVRVRGYVLLGPFFGGVERTKSEDGPSEALLSLDLLDKFWRLSLPEGATRDHPMANPFGPTSPALESVSIDPMLVIAGGSELLRDRAKEYAYKLKKMEGKRVDYIEFENEEHGFFSSNPSSDATKQLLRIIGNFMDNFNF</sequence>
<evidence type="ECO:0000256" key="1">
    <source>
        <dbReference type="ARBA" id="ARBA00010515"/>
    </source>
</evidence>
<accession>A0A6J0MS99</accession>
<dbReference type="PANTHER" id="PTHR23024:SF406">
    <property type="entry name" value="CARBOXYLESTERASE 15-RELATED"/>
    <property type="match status" value="1"/>
</dbReference>
<name>A0A6J0MS99_RAPSA</name>
<gene>
    <name evidence="4" type="primary">LOC108846631</name>
</gene>
<proteinExistence type="inferred from homology"/>
<dbReference type="Gene3D" id="3.40.50.1820">
    <property type="entry name" value="alpha/beta hydrolase"/>
    <property type="match status" value="1"/>
</dbReference>
<comment type="similarity">
    <text evidence="1">Belongs to the 'GDXG' lipolytic enzyme family.</text>
</comment>
<dbReference type="SUPFAM" id="SSF53474">
    <property type="entry name" value="alpha/beta-Hydrolases"/>
    <property type="match status" value="1"/>
</dbReference>
<reference evidence="4" key="2">
    <citation type="submission" date="2025-08" db="UniProtKB">
        <authorList>
            <consortium name="RefSeq"/>
        </authorList>
    </citation>
    <scope>IDENTIFICATION</scope>
    <source>
        <tissue evidence="4">Leaf</tissue>
    </source>
</reference>
<feature type="domain" description="Alpha/beta hydrolase fold-3" evidence="2">
    <location>
        <begin position="100"/>
        <end position="326"/>
    </location>
</feature>
<dbReference type="AlphaFoldDB" id="A0A6J0MS99"/>
<dbReference type="GO" id="GO:0016787">
    <property type="term" value="F:hydrolase activity"/>
    <property type="evidence" value="ECO:0007669"/>
    <property type="project" value="InterPro"/>
</dbReference>
<keyword evidence="3" id="KW-1185">Reference proteome</keyword>
<dbReference type="InterPro" id="IPR050466">
    <property type="entry name" value="Carboxylest/Gibb_receptor"/>
</dbReference>
<evidence type="ECO:0000313" key="3">
    <source>
        <dbReference type="Proteomes" id="UP000504610"/>
    </source>
</evidence>
<protein>
    <submittedName>
        <fullName evidence="4">LOW QUALITY PROTEIN: probable carboxylesterase 15</fullName>
    </submittedName>
</protein>